<evidence type="ECO:0000313" key="1">
    <source>
        <dbReference type="EMBL" id="CAG8692280.1"/>
    </source>
</evidence>
<keyword evidence="2" id="KW-1185">Reference proteome</keyword>
<evidence type="ECO:0000313" key="2">
    <source>
        <dbReference type="Proteomes" id="UP000789405"/>
    </source>
</evidence>
<gene>
    <name evidence="1" type="ORF">DERYTH_LOCUS12457</name>
</gene>
<dbReference type="EMBL" id="CAJVPY010008159">
    <property type="protein sequence ID" value="CAG8692280.1"/>
    <property type="molecule type" value="Genomic_DNA"/>
</dbReference>
<reference evidence="1" key="1">
    <citation type="submission" date="2021-06" db="EMBL/GenBank/DDBJ databases">
        <authorList>
            <person name="Kallberg Y."/>
            <person name="Tangrot J."/>
            <person name="Rosling A."/>
        </authorList>
    </citation>
    <scope>NUCLEOTIDE SEQUENCE</scope>
    <source>
        <strain evidence="1">MA453B</strain>
    </source>
</reference>
<accession>A0A9N9EU95</accession>
<comment type="caution">
    <text evidence="1">The sequence shown here is derived from an EMBL/GenBank/DDBJ whole genome shotgun (WGS) entry which is preliminary data.</text>
</comment>
<dbReference type="AlphaFoldDB" id="A0A9N9EU95"/>
<protein>
    <submittedName>
        <fullName evidence="1">15886_t:CDS:1</fullName>
    </submittedName>
</protein>
<dbReference type="Proteomes" id="UP000789405">
    <property type="component" value="Unassembled WGS sequence"/>
</dbReference>
<name>A0A9N9EU95_9GLOM</name>
<sequence length="60" mass="7132">MCPKIPHLRTIPVNPKVSPYINKESLDVLKSEFESFEVYLHENFFDKKLYFCHAILELYG</sequence>
<organism evidence="1 2">
    <name type="scientific">Dentiscutata erythropus</name>
    <dbReference type="NCBI Taxonomy" id="1348616"/>
    <lineage>
        <taxon>Eukaryota</taxon>
        <taxon>Fungi</taxon>
        <taxon>Fungi incertae sedis</taxon>
        <taxon>Mucoromycota</taxon>
        <taxon>Glomeromycotina</taxon>
        <taxon>Glomeromycetes</taxon>
        <taxon>Diversisporales</taxon>
        <taxon>Gigasporaceae</taxon>
        <taxon>Dentiscutata</taxon>
    </lineage>
</organism>
<proteinExistence type="predicted"/>